<dbReference type="Pfam" id="PF01757">
    <property type="entry name" value="Acyl_transf_3"/>
    <property type="match status" value="1"/>
</dbReference>
<feature type="transmembrane region" description="Helical" evidence="1">
    <location>
        <begin position="164"/>
        <end position="183"/>
    </location>
</feature>
<proteinExistence type="predicted"/>
<keyword evidence="1" id="KW-0472">Membrane</keyword>
<dbReference type="RefSeq" id="WP_142894429.1">
    <property type="nucleotide sequence ID" value="NZ_ML660165.1"/>
</dbReference>
<feature type="transmembrane region" description="Helical" evidence="1">
    <location>
        <begin position="113"/>
        <end position="132"/>
    </location>
</feature>
<dbReference type="EMBL" id="VIKS01000009">
    <property type="protein sequence ID" value="TQV86934.1"/>
    <property type="molecule type" value="Genomic_DNA"/>
</dbReference>
<keyword evidence="1" id="KW-1133">Transmembrane helix</keyword>
<accession>A0A545UBU3</accession>
<feature type="domain" description="Acyltransferase 3" evidence="2">
    <location>
        <begin position="25"/>
        <end position="382"/>
    </location>
</feature>
<keyword evidence="4" id="KW-1185">Reference proteome</keyword>
<dbReference type="PANTHER" id="PTHR36927">
    <property type="entry name" value="BLR4337 PROTEIN"/>
    <property type="match status" value="1"/>
</dbReference>
<feature type="transmembrane region" description="Helical" evidence="1">
    <location>
        <begin position="225"/>
        <end position="246"/>
    </location>
</feature>
<dbReference type="Proteomes" id="UP000315439">
    <property type="component" value="Unassembled WGS sequence"/>
</dbReference>
<feature type="transmembrane region" description="Helical" evidence="1">
    <location>
        <begin position="300"/>
        <end position="320"/>
    </location>
</feature>
<keyword evidence="3" id="KW-0012">Acyltransferase</keyword>
<evidence type="ECO:0000313" key="4">
    <source>
        <dbReference type="Proteomes" id="UP000315439"/>
    </source>
</evidence>
<evidence type="ECO:0000313" key="3">
    <source>
        <dbReference type="EMBL" id="TQV86934.1"/>
    </source>
</evidence>
<feature type="transmembrane region" description="Helical" evidence="1">
    <location>
        <begin position="340"/>
        <end position="358"/>
    </location>
</feature>
<feature type="transmembrane region" description="Helical" evidence="1">
    <location>
        <begin position="195"/>
        <end position="213"/>
    </location>
</feature>
<dbReference type="PANTHER" id="PTHR36927:SF1">
    <property type="entry name" value="MDO-LIKE PROTEIN"/>
    <property type="match status" value="1"/>
</dbReference>
<comment type="caution">
    <text evidence="3">The sequence shown here is derived from an EMBL/GenBank/DDBJ whole genome shotgun (WGS) entry which is preliminary data.</text>
</comment>
<dbReference type="OrthoDB" id="341887at2"/>
<evidence type="ECO:0000259" key="2">
    <source>
        <dbReference type="Pfam" id="PF01757"/>
    </source>
</evidence>
<feature type="transmembrane region" description="Helical" evidence="1">
    <location>
        <begin position="364"/>
        <end position="386"/>
    </location>
</feature>
<dbReference type="InterPro" id="IPR002656">
    <property type="entry name" value="Acyl_transf_3_dom"/>
</dbReference>
<keyword evidence="3" id="KW-0808">Transferase</keyword>
<organism evidence="3 4">
    <name type="scientific">Aliikangiella coralliicola</name>
    <dbReference type="NCBI Taxonomy" id="2592383"/>
    <lineage>
        <taxon>Bacteria</taxon>
        <taxon>Pseudomonadati</taxon>
        <taxon>Pseudomonadota</taxon>
        <taxon>Gammaproteobacteria</taxon>
        <taxon>Oceanospirillales</taxon>
        <taxon>Pleioneaceae</taxon>
        <taxon>Aliikangiella</taxon>
    </lineage>
</organism>
<sequence>MNHTMTGDDITHLEKTDINQSIRYHYMDNLRALAMLTGIFFHAALAYSPIMDNLWLSADKENSLILDVIAWFTHMFRMPLFFVIAGFFAFLLIEKRGLREFLKNRGKRILAPFLLFLPLVLIAIMGTIFWAATNVENPSPFLQFFVAISNNPDIPKPPFSTTHLWFLFNLCLFCLTIAFLMRFRLLNGLFNGKFLTPKFIVFIMPLLLVPALYSQVTPHPAPERIYPELWSFGFYGMFFLLGCAFYQKKELMDELKKYWMWMFFASLVGYGYFYYELPGTITFEDIMKAANGIEHSWKHLLIVTIEAYVGVYLSICSLIVGRLFLDKENKIVRFVADSSYWVYIVHLPLLFFIQYLLLDVSWNIWVKFFVGSFGTLAIGLVSYILLVRWTPIGWLLNGRK</sequence>
<reference evidence="3 4" key="1">
    <citation type="submission" date="2019-07" db="EMBL/GenBank/DDBJ databases">
        <title>Draft genome for Aliikangiella sp. M105.</title>
        <authorList>
            <person name="Wang G."/>
        </authorList>
    </citation>
    <scope>NUCLEOTIDE SEQUENCE [LARGE SCALE GENOMIC DNA]</scope>
    <source>
        <strain evidence="3 4">M105</strain>
    </source>
</reference>
<feature type="transmembrane region" description="Helical" evidence="1">
    <location>
        <begin position="30"/>
        <end position="48"/>
    </location>
</feature>
<dbReference type="InterPro" id="IPR050623">
    <property type="entry name" value="Glucan_succinyl_AcylTrfase"/>
</dbReference>
<feature type="transmembrane region" description="Helical" evidence="1">
    <location>
        <begin position="68"/>
        <end position="93"/>
    </location>
</feature>
<feature type="transmembrane region" description="Helical" evidence="1">
    <location>
        <begin position="258"/>
        <end position="275"/>
    </location>
</feature>
<gene>
    <name evidence="3" type="ORF">FLL46_14055</name>
</gene>
<dbReference type="AlphaFoldDB" id="A0A545UBU3"/>
<dbReference type="GO" id="GO:0016747">
    <property type="term" value="F:acyltransferase activity, transferring groups other than amino-acyl groups"/>
    <property type="evidence" value="ECO:0007669"/>
    <property type="project" value="InterPro"/>
</dbReference>
<protein>
    <submittedName>
        <fullName evidence="3">Acyltransferase family protein</fullName>
    </submittedName>
</protein>
<keyword evidence="1" id="KW-0812">Transmembrane</keyword>
<name>A0A545UBU3_9GAMM</name>
<evidence type="ECO:0000256" key="1">
    <source>
        <dbReference type="SAM" id="Phobius"/>
    </source>
</evidence>